<accession>A0A2I0KFE0</accession>
<dbReference type="STRING" id="22663.A0A2I0KFE0"/>
<dbReference type="PANTHER" id="PTHR37610">
    <property type="entry name" value="CCHC-TYPE DOMAIN-CONTAINING PROTEIN"/>
    <property type="match status" value="1"/>
</dbReference>
<organism evidence="1 2">
    <name type="scientific">Punica granatum</name>
    <name type="common">Pomegranate</name>
    <dbReference type="NCBI Taxonomy" id="22663"/>
    <lineage>
        <taxon>Eukaryota</taxon>
        <taxon>Viridiplantae</taxon>
        <taxon>Streptophyta</taxon>
        <taxon>Embryophyta</taxon>
        <taxon>Tracheophyta</taxon>
        <taxon>Spermatophyta</taxon>
        <taxon>Magnoliopsida</taxon>
        <taxon>eudicotyledons</taxon>
        <taxon>Gunneridae</taxon>
        <taxon>Pentapetalae</taxon>
        <taxon>rosids</taxon>
        <taxon>malvids</taxon>
        <taxon>Myrtales</taxon>
        <taxon>Lythraceae</taxon>
        <taxon>Punica</taxon>
    </lineage>
</organism>
<keyword evidence="2" id="KW-1185">Reference proteome</keyword>
<evidence type="ECO:0000313" key="2">
    <source>
        <dbReference type="Proteomes" id="UP000233551"/>
    </source>
</evidence>
<name>A0A2I0KFE0_PUNGR</name>
<protein>
    <submittedName>
        <fullName evidence="1">Uncharacterized protein</fullName>
    </submittedName>
</protein>
<dbReference type="AlphaFoldDB" id="A0A2I0KFE0"/>
<evidence type="ECO:0000313" key="1">
    <source>
        <dbReference type="EMBL" id="PKI67198.1"/>
    </source>
</evidence>
<comment type="caution">
    <text evidence="1">The sequence shown here is derived from an EMBL/GenBank/DDBJ whole genome shotgun (WGS) entry which is preliminary data.</text>
</comment>
<dbReference type="EMBL" id="PGOL01000634">
    <property type="protein sequence ID" value="PKI67198.1"/>
    <property type="molecule type" value="Genomic_DNA"/>
</dbReference>
<dbReference type="Proteomes" id="UP000233551">
    <property type="component" value="Unassembled WGS sequence"/>
</dbReference>
<reference evidence="1 2" key="1">
    <citation type="submission" date="2017-11" db="EMBL/GenBank/DDBJ databases">
        <title>De-novo sequencing of pomegranate (Punica granatum L.) genome.</title>
        <authorList>
            <person name="Akparov Z."/>
            <person name="Amiraslanov A."/>
            <person name="Hajiyeva S."/>
            <person name="Abbasov M."/>
            <person name="Kaur K."/>
            <person name="Hamwieh A."/>
            <person name="Solovyev V."/>
            <person name="Salamov A."/>
            <person name="Braich B."/>
            <person name="Kosarev P."/>
            <person name="Mahmoud A."/>
            <person name="Hajiyev E."/>
            <person name="Babayeva S."/>
            <person name="Izzatullayeva V."/>
            <person name="Mammadov A."/>
            <person name="Mammadov A."/>
            <person name="Sharifova S."/>
            <person name="Ojaghi J."/>
            <person name="Eynullazada K."/>
            <person name="Bayramov B."/>
            <person name="Abdulazimova A."/>
            <person name="Shahmuradov I."/>
        </authorList>
    </citation>
    <scope>NUCLEOTIDE SEQUENCE [LARGE SCALE GENOMIC DNA]</scope>
    <source>
        <strain evidence="2">cv. AG2017</strain>
        <tissue evidence="1">Leaf</tissue>
    </source>
</reference>
<sequence>MSDVSDSEGSPKKGVELLKIVEDGDGSKKKQEVLAVYRLTSSDAMLIKLRAKSKLPFIDGSLEKLDEDDPLRERWEVCNATVLAWIFNTLEKDLQATAAYAVDAKCLWDDLKERFSQGNQTRIYQIKSEICVIKQEGQSVQDYYDKLKTLWDELEFYLESPGCSCGANGRIIAQRGNGKGVPISYGAHFRV</sequence>
<dbReference type="PANTHER" id="PTHR37610:SF97">
    <property type="entry name" value="RETROTRANSPOSON GAG DOMAIN-CONTAINING PROTEIN"/>
    <property type="match status" value="1"/>
</dbReference>
<proteinExistence type="predicted"/>
<gene>
    <name evidence="1" type="ORF">CRG98_012447</name>
</gene>